<keyword evidence="7 13" id="KW-0812">Transmembrane</keyword>
<dbReference type="PANTHER" id="PTHR23033">
    <property type="entry name" value="BETA1,3-GALACTOSYLTRANSFERASE"/>
    <property type="match status" value="1"/>
</dbReference>
<keyword evidence="9" id="KW-0735">Signal-anchor</keyword>
<keyword evidence="11 13" id="KW-0472">Membrane</keyword>
<dbReference type="FunFam" id="3.90.550.50:FF:000039">
    <property type="entry name" value="WGS project CABT00000000 data, contig 2.9"/>
    <property type="match status" value="1"/>
</dbReference>
<dbReference type="EC" id="2.4.1.122" evidence="4"/>
<evidence type="ECO:0000256" key="10">
    <source>
        <dbReference type="ARBA" id="ARBA00022989"/>
    </source>
</evidence>
<comment type="similarity">
    <text evidence="3">Belongs to the glycosyltransferase 31 family. Beta3-Gal-T subfamily.</text>
</comment>
<organism evidence="15">
    <name type="scientific">Bionectria ochroleuca</name>
    <name type="common">Gliocladium roseum</name>
    <dbReference type="NCBI Taxonomy" id="29856"/>
    <lineage>
        <taxon>Eukaryota</taxon>
        <taxon>Fungi</taxon>
        <taxon>Dikarya</taxon>
        <taxon>Ascomycota</taxon>
        <taxon>Pezizomycotina</taxon>
        <taxon>Sordariomycetes</taxon>
        <taxon>Hypocreomycetidae</taxon>
        <taxon>Hypocreales</taxon>
        <taxon>Bionectriaceae</taxon>
        <taxon>Clonostachys</taxon>
    </lineage>
</organism>
<feature type="domain" description="Fringe-like glycosyltransferase" evidence="14">
    <location>
        <begin position="205"/>
        <end position="331"/>
    </location>
</feature>
<accession>A0A0B7KCL4</accession>
<feature type="region of interest" description="Disordered" evidence="12">
    <location>
        <begin position="70"/>
        <end position="96"/>
    </location>
</feature>
<dbReference type="GO" id="GO:0000166">
    <property type="term" value="F:nucleotide binding"/>
    <property type="evidence" value="ECO:0007669"/>
    <property type="project" value="UniProtKB-KW"/>
</dbReference>
<evidence type="ECO:0000256" key="4">
    <source>
        <dbReference type="ARBA" id="ARBA00012557"/>
    </source>
</evidence>
<dbReference type="GO" id="GO:0016020">
    <property type="term" value="C:membrane"/>
    <property type="evidence" value="ECO:0007669"/>
    <property type="project" value="UniProtKB-SubCell"/>
</dbReference>
<evidence type="ECO:0000256" key="12">
    <source>
        <dbReference type="SAM" id="MobiDB-lite"/>
    </source>
</evidence>
<evidence type="ECO:0000256" key="9">
    <source>
        <dbReference type="ARBA" id="ARBA00022968"/>
    </source>
</evidence>
<dbReference type="GO" id="GO:0016263">
    <property type="term" value="F:glycoprotein-N-acetylgalactosamine 3-beta-galactosyltransferase activity"/>
    <property type="evidence" value="ECO:0007669"/>
    <property type="project" value="UniProtKB-EC"/>
</dbReference>
<evidence type="ECO:0000256" key="13">
    <source>
        <dbReference type="SAM" id="Phobius"/>
    </source>
</evidence>
<feature type="compositionally biased region" description="Low complexity" evidence="12">
    <location>
        <begin position="81"/>
        <end position="96"/>
    </location>
</feature>
<evidence type="ECO:0000259" key="14">
    <source>
        <dbReference type="Pfam" id="PF02434"/>
    </source>
</evidence>
<evidence type="ECO:0000256" key="3">
    <source>
        <dbReference type="ARBA" id="ARBA00006462"/>
    </source>
</evidence>
<proteinExistence type="inferred from homology"/>
<feature type="transmembrane region" description="Helical" evidence="13">
    <location>
        <begin position="21"/>
        <end position="44"/>
    </location>
</feature>
<dbReference type="EMBL" id="CDPU01000045">
    <property type="protein sequence ID" value="CEO54824.1"/>
    <property type="molecule type" value="Genomic_DNA"/>
</dbReference>
<keyword evidence="10 13" id="KW-1133">Transmembrane helix</keyword>
<evidence type="ECO:0000256" key="5">
    <source>
        <dbReference type="ARBA" id="ARBA00022676"/>
    </source>
</evidence>
<comment type="subcellular location">
    <subcellularLocation>
        <location evidence="1">Membrane</location>
        <topology evidence="1">Single-pass type II membrane protein</topology>
    </subcellularLocation>
</comment>
<evidence type="ECO:0000313" key="15">
    <source>
        <dbReference type="EMBL" id="CEO54824.1"/>
    </source>
</evidence>
<dbReference type="AlphaFoldDB" id="A0A0B7KCL4"/>
<protein>
    <recommendedName>
        <fullName evidence="4">N-acetylgalactosaminide beta-1,3-galactosyltransferase</fullName>
        <ecNumber evidence="4">2.4.1.122</ecNumber>
    </recommendedName>
</protein>
<dbReference type="InterPro" id="IPR003378">
    <property type="entry name" value="Fringe-like_glycosylTrfase"/>
</dbReference>
<sequence>MGYFTSRPHLIPGQLISRSRRFVVLIAISTAVLGAILLGLWRLASTCPGSGFCSGVFKYKTAIKQVHISDTSPTSDDLRHAISPSPSSAPAPQQISGMPPVPAAVPTKGPCEGFPDTSKILLIMKTGASESFARIPTQLLMNLRCISDFLIFGDMEQTVSGYHVQDSLDEVREEAKANNPDFDLYFRQKNCASDQETCNGNTNDNTASQAWNLDKYKNIHIAEKTWRQKPDYDWYLYVDADTYIVWPTIVEWLQRVNQKEQWYIGSVAFLGDFPFAHGGSGYLLSQATMKSFFDGKTDVAKEWDLDARIACCGDYLLSYALRHKVGVRVTNVWPVVNGEKPSTMSYGSAQWCQPIVTMHHVSSEEVTGLHEFVIERNFTSPLRFRDLYHRFIEHLLEDKREGWDNLSEDVFYLDEKAREYSDWQLQRTKKGGLSSIEREAHLGFSQCQRACHNDPGCFQFRLNQGICAMSKSIKHGRPRKPETKDDEWLSGWDVPKINRWVQENSNCGKITWPSVHN</sequence>
<evidence type="ECO:0000256" key="8">
    <source>
        <dbReference type="ARBA" id="ARBA00022741"/>
    </source>
</evidence>
<evidence type="ECO:0000256" key="1">
    <source>
        <dbReference type="ARBA" id="ARBA00004606"/>
    </source>
</evidence>
<keyword evidence="8" id="KW-0547">Nucleotide-binding</keyword>
<keyword evidence="6" id="KW-0808">Transferase</keyword>
<dbReference type="Pfam" id="PF02434">
    <property type="entry name" value="Fringe"/>
    <property type="match status" value="1"/>
</dbReference>
<dbReference type="PANTHER" id="PTHR23033:SF40">
    <property type="entry name" value="APPLE DOMAIN-CONTAINING PROTEIN"/>
    <property type="match status" value="1"/>
</dbReference>
<gene>
    <name evidence="15" type="ORF">BN869_000010882_1</name>
</gene>
<comment type="pathway">
    <text evidence="2">Protein modification; protein glycosylation.</text>
</comment>
<name>A0A0B7KCL4_BIOOC</name>
<dbReference type="InterPro" id="IPR026050">
    <property type="entry name" value="C1GALT1/C1GALT1_chp1"/>
</dbReference>
<dbReference type="Gene3D" id="3.90.550.50">
    <property type="match status" value="1"/>
</dbReference>
<reference evidence="15" key="1">
    <citation type="submission" date="2015-01" db="EMBL/GenBank/DDBJ databases">
        <authorList>
            <person name="Durling Mikael"/>
        </authorList>
    </citation>
    <scope>NUCLEOTIDE SEQUENCE</scope>
</reference>
<evidence type="ECO:0000256" key="2">
    <source>
        <dbReference type="ARBA" id="ARBA00004922"/>
    </source>
</evidence>
<dbReference type="Gene3D" id="3.50.4.10">
    <property type="entry name" value="Hepatocyte Growth Factor"/>
    <property type="match status" value="1"/>
</dbReference>
<keyword evidence="5" id="KW-0328">Glycosyltransferase</keyword>
<evidence type="ECO:0000256" key="6">
    <source>
        <dbReference type="ARBA" id="ARBA00022679"/>
    </source>
</evidence>
<evidence type="ECO:0000256" key="7">
    <source>
        <dbReference type="ARBA" id="ARBA00022692"/>
    </source>
</evidence>
<evidence type="ECO:0000256" key="11">
    <source>
        <dbReference type="ARBA" id="ARBA00023136"/>
    </source>
</evidence>